<dbReference type="AlphaFoldDB" id="A0AAV3RVR5"/>
<sequence>MIPHQITFIPISKMEESSSTTTTTNGTTLVEVMDKPNNQENNNKPKKQTYQQSKKPNLYTIFNSLVSAIVFSLPDEKYGSAPLLFRVKGAISDSVPVLKEGCKNSANDLLRWTRNGSALRAILVVSVGTIVSLVLTGLLVFMLFFMAATVNAIVISLLLSLAVAGGFLAMFFSCITAIYIGALSVAVFVISIATISAIFAVIIATGWIGFFWIVWLATSGSIHLAKRSLNMTGSVLSAYSVNRHALHDNESTKKSD</sequence>
<evidence type="ECO:0000313" key="4">
    <source>
        <dbReference type="Proteomes" id="UP001454036"/>
    </source>
</evidence>
<feature type="transmembrane region" description="Helical" evidence="2">
    <location>
        <begin position="157"/>
        <end position="180"/>
    </location>
</feature>
<dbReference type="PANTHER" id="PTHR35508:SF1">
    <property type="entry name" value="VOLTAGE-DEPENDENT L-TYPE CALCIUM CHANNEL SUBUNIT"/>
    <property type="match status" value="1"/>
</dbReference>
<gene>
    <name evidence="3" type="ORF">LIER_33129</name>
</gene>
<proteinExistence type="predicted"/>
<evidence type="ECO:0000313" key="3">
    <source>
        <dbReference type="EMBL" id="GAA0185841.1"/>
    </source>
</evidence>
<feature type="compositionally biased region" description="Low complexity" evidence="1">
    <location>
        <begin position="17"/>
        <end position="28"/>
    </location>
</feature>
<evidence type="ECO:0000256" key="1">
    <source>
        <dbReference type="SAM" id="MobiDB-lite"/>
    </source>
</evidence>
<organism evidence="3 4">
    <name type="scientific">Lithospermum erythrorhizon</name>
    <name type="common">Purple gromwell</name>
    <name type="synonym">Lithospermum officinale var. erythrorhizon</name>
    <dbReference type="NCBI Taxonomy" id="34254"/>
    <lineage>
        <taxon>Eukaryota</taxon>
        <taxon>Viridiplantae</taxon>
        <taxon>Streptophyta</taxon>
        <taxon>Embryophyta</taxon>
        <taxon>Tracheophyta</taxon>
        <taxon>Spermatophyta</taxon>
        <taxon>Magnoliopsida</taxon>
        <taxon>eudicotyledons</taxon>
        <taxon>Gunneridae</taxon>
        <taxon>Pentapetalae</taxon>
        <taxon>asterids</taxon>
        <taxon>lamiids</taxon>
        <taxon>Boraginales</taxon>
        <taxon>Boraginaceae</taxon>
        <taxon>Boraginoideae</taxon>
        <taxon>Lithospermeae</taxon>
        <taxon>Lithospermum</taxon>
    </lineage>
</organism>
<feature type="region of interest" description="Disordered" evidence="1">
    <location>
        <begin position="13"/>
        <end position="52"/>
    </location>
</feature>
<keyword evidence="2" id="KW-0472">Membrane</keyword>
<feature type="transmembrane region" description="Helical" evidence="2">
    <location>
        <begin position="186"/>
        <end position="217"/>
    </location>
</feature>
<reference evidence="3 4" key="1">
    <citation type="submission" date="2024-01" db="EMBL/GenBank/DDBJ databases">
        <title>The complete chloroplast genome sequence of Lithospermum erythrorhizon: insights into the phylogenetic relationship among Boraginaceae species and the maternal lineages of purple gromwells.</title>
        <authorList>
            <person name="Okada T."/>
            <person name="Watanabe K."/>
        </authorList>
    </citation>
    <scope>NUCLEOTIDE SEQUENCE [LARGE SCALE GENOMIC DNA]</scope>
</reference>
<evidence type="ECO:0000256" key="2">
    <source>
        <dbReference type="SAM" id="Phobius"/>
    </source>
</evidence>
<accession>A0AAV3RVR5</accession>
<keyword evidence="2" id="KW-0812">Transmembrane</keyword>
<name>A0AAV3RVR5_LITER</name>
<keyword evidence="4" id="KW-1185">Reference proteome</keyword>
<dbReference type="EMBL" id="BAABME010013124">
    <property type="protein sequence ID" value="GAA0185841.1"/>
    <property type="molecule type" value="Genomic_DNA"/>
</dbReference>
<dbReference type="Proteomes" id="UP001454036">
    <property type="component" value="Unassembled WGS sequence"/>
</dbReference>
<feature type="transmembrane region" description="Helical" evidence="2">
    <location>
        <begin position="118"/>
        <end position="145"/>
    </location>
</feature>
<comment type="caution">
    <text evidence="3">The sequence shown here is derived from an EMBL/GenBank/DDBJ whole genome shotgun (WGS) entry which is preliminary data.</text>
</comment>
<keyword evidence="2" id="KW-1133">Transmembrane helix</keyword>
<dbReference type="PANTHER" id="PTHR35508">
    <property type="entry name" value="VOLTAGE-DEPENDENT L-TYPE CALCIUM CHANNEL SUBUNIT"/>
    <property type="match status" value="1"/>
</dbReference>
<protein>
    <submittedName>
        <fullName evidence="3">Voltage-gated ion channel</fullName>
    </submittedName>
</protein>